<proteinExistence type="predicted"/>
<dbReference type="AlphaFoldDB" id="A0A6G1DYS6"/>
<name>A0A6G1DYS6_9ORYZ</name>
<evidence type="ECO:0000313" key="2">
    <source>
        <dbReference type="Proteomes" id="UP000479710"/>
    </source>
</evidence>
<comment type="caution">
    <text evidence="1">The sequence shown here is derived from an EMBL/GenBank/DDBJ whole genome shotgun (WGS) entry which is preliminary data.</text>
</comment>
<accession>A0A6G1DYS6</accession>
<protein>
    <submittedName>
        <fullName evidence="1">Uncharacterized protein</fullName>
    </submittedName>
</protein>
<reference evidence="1 2" key="1">
    <citation type="submission" date="2019-11" db="EMBL/GenBank/DDBJ databases">
        <title>Whole genome sequence of Oryza granulata.</title>
        <authorList>
            <person name="Li W."/>
        </authorList>
    </citation>
    <scope>NUCLEOTIDE SEQUENCE [LARGE SCALE GENOMIC DNA]</scope>
    <source>
        <strain evidence="2">cv. Menghai</strain>
        <tissue evidence="1">Leaf</tissue>
    </source>
</reference>
<dbReference type="EMBL" id="SPHZ02000005">
    <property type="protein sequence ID" value="KAF0918035.1"/>
    <property type="molecule type" value="Genomic_DNA"/>
</dbReference>
<sequence length="77" mass="8545">MVAHGILLPLLPPPVSFHLDEWQLRAAVEGEHGGKRELRASMAAHDGWGEQGGARRSTTVHDNLNRLHSVCNFRPEN</sequence>
<keyword evidence="2" id="KW-1185">Reference proteome</keyword>
<organism evidence="1 2">
    <name type="scientific">Oryza meyeriana var. granulata</name>
    <dbReference type="NCBI Taxonomy" id="110450"/>
    <lineage>
        <taxon>Eukaryota</taxon>
        <taxon>Viridiplantae</taxon>
        <taxon>Streptophyta</taxon>
        <taxon>Embryophyta</taxon>
        <taxon>Tracheophyta</taxon>
        <taxon>Spermatophyta</taxon>
        <taxon>Magnoliopsida</taxon>
        <taxon>Liliopsida</taxon>
        <taxon>Poales</taxon>
        <taxon>Poaceae</taxon>
        <taxon>BOP clade</taxon>
        <taxon>Oryzoideae</taxon>
        <taxon>Oryzeae</taxon>
        <taxon>Oryzinae</taxon>
        <taxon>Oryza</taxon>
        <taxon>Oryza meyeriana</taxon>
    </lineage>
</organism>
<dbReference type="Proteomes" id="UP000479710">
    <property type="component" value="Unassembled WGS sequence"/>
</dbReference>
<evidence type="ECO:0000313" key="1">
    <source>
        <dbReference type="EMBL" id="KAF0918035.1"/>
    </source>
</evidence>
<gene>
    <name evidence="1" type="ORF">E2562_021726</name>
</gene>